<evidence type="ECO:0000256" key="8">
    <source>
        <dbReference type="ARBA" id="ARBA00023136"/>
    </source>
</evidence>
<evidence type="ECO:0000256" key="7">
    <source>
        <dbReference type="ARBA" id="ARBA00022989"/>
    </source>
</evidence>
<keyword evidence="17" id="KW-0132">Cell division</keyword>
<evidence type="ECO:0000256" key="16">
    <source>
        <dbReference type="SAM" id="Phobius"/>
    </source>
</evidence>
<keyword evidence="4 16" id="KW-0812">Transmembrane</keyword>
<dbReference type="GO" id="GO:0008360">
    <property type="term" value="P:regulation of cell shape"/>
    <property type="evidence" value="ECO:0007669"/>
    <property type="project" value="UniProtKB-KW"/>
</dbReference>
<feature type="transmembrane region" description="Helical" evidence="16">
    <location>
        <begin position="51"/>
        <end position="69"/>
    </location>
</feature>
<evidence type="ECO:0000256" key="9">
    <source>
        <dbReference type="ARBA" id="ARBA00032370"/>
    </source>
</evidence>
<accession>A0A554JCA5</accession>
<dbReference type="InterPro" id="IPR001182">
    <property type="entry name" value="FtsW/RodA"/>
</dbReference>
<dbReference type="AlphaFoldDB" id="A0A554JCA5"/>
<dbReference type="EMBL" id="VMFF01000021">
    <property type="protein sequence ID" value="TSC65938.1"/>
    <property type="molecule type" value="Genomic_DNA"/>
</dbReference>
<dbReference type="GO" id="GO:0051301">
    <property type="term" value="P:cell division"/>
    <property type="evidence" value="ECO:0007669"/>
    <property type="project" value="UniProtKB-KW"/>
</dbReference>
<evidence type="ECO:0000256" key="1">
    <source>
        <dbReference type="ARBA" id="ARBA00004141"/>
    </source>
</evidence>
<comment type="caution">
    <text evidence="17">The sequence shown here is derived from an EMBL/GenBank/DDBJ whole genome shotgun (WGS) entry which is preliminary data.</text>
</comment>
<evidence type="ECO:0000256" key="14">
    <source>
        <dbReference type="ARBA" id="ARBA00044770"/>
    </source>
</evidence>
<evidence type="ECO:0000256" key="15">
    <source>
        <dbReference type="ARBA" id="ARBA00049902"/>
    </source>
</evidence>
<keyword evidence="5" id="KW-0133">Cell shape</keyword>
<name>A0A554JCA5_9BACT</name>
<evidence type="ECO:0000256" key="2">
    <source>
        <dbReference type="ARBA" id="ARBA00022676"/>
    </source>
</evidence>
<protein>
    <recommendedName>
        <fullName evidence="12">Probable peptidoglycan glycosyltransferase FtsW</fullName>
        <ecNumber evidence="14">2.4.99.28</ecNumber>
    </recommendedName>
    <alternativeName>
        <fullName evidence="13">Cell division protein FtsW</fullName>
    </alternativeName>
    <alternativeName>
        <fullName evidence="10">Cell wall polymerase</fullName>
    </alternativeName>
    <alternativeName>
        <fullName evidence="9">Peptidoglycan polymerase</fullName>
    </alternativeName>
</protein>
<evidence type="ECO:0000256" key="10">
    <source>
        <dbReference type="ARBA" id="ARBA00033270"/>
    </source>
</evidence>
<feature type="transmembrane region" description="Helical" evidence="16">
    <location>
        <begin position="81"/>
        <end position="102"/>
    </location>
</feature>
<dbReference type="GO" id="GO:0015648">
    <property type="term" value="F:lipid-linked peptidoglycan transporter activity"/>
    <property type="evidence" value="ECO:0007669"/>
    <property type="project" value="TreeGrafter"/>
</dbReference>
<dbReference type="Pfam" id="PF01098">
    <property type="entry name" value="FTSW_RODA_SPOVE"/>
    <property type="match status" value="1"/>
</dbReference>
<dbReference type="PANTHER" id="PTHR30474:SF2">
    <property type="entry name" value="PEPTIDOGLYCAN GLYCOSYLTRANSFERASE FTSW-RELATED"/>
    <property type="match status" value="1"/>
</dbReference>
<keyword evidence="6" id="KW-0573">Peptidoglycan synthesis</keyword>
<dbReference type="PANTHER" id="PTHR30474">
    <property type="entry name" value="CELL CYCLE PROTEIN"/>
    <property type="match status" value="1"/>
</dbReference>
<evidence type="ECO:0000313" key="18">
    <source>
        <dbReference type="Proteomes" id="UP000319613"/>
    </source>
</evidence>
<keyword evidence="17" id="KW-0131">Cell cycle</keyword>
<evidence type="ECO:0000256" key="5">
    <source>
        <dbReference type="ARBA" id="ARBA00022960"/>
    </source>
</evidence>
<evidence type="ECO:0000256" key="12">
    <source>
        <dbReference type="ARBA" id="ARBA00041185"/>
    </source>
</evidence>
<gene>
    <name evidence="17" type="ORF">G01um101477_287</name>
</gene>
<organism evidence="17 18">
    <name type="scientific">Candidatus Doudnabacteria bacterium Gr01-1014_77</name>
    <dbReference type="NCBI Taxonomy" id="2017133"/>
    <lineage>
        <taxon>Bacteria</taxon>
        <taxon>Candidatus Doudnaibacteriota</taxon>
    </lineage>
</organism>
<feature type="transmembrane region" description="Helical" evidence="16">
    <location>
        <begin position="20"/>
        <end position="39"/>
    </location>
</feature>
<evidence type="ECO:0000256" key="3">
    <source>
        <dbReference type="ARBA" id="ARBA00022679"/>
    </source>
</evidence>
<dbReference type="GO" id="GO:0009252">
    <property type="term" value="P:peptidoglycan biosynthetic process"/>
    <property type="evidence" value="ECO:0007669"/>
    <property type="project" value="UniProtKB-KW"/>
</dbReference>
<evidence type="ECO:0000313" key="17">
    <source>
        <dbReference type="EMBL" id="TSC65938.1"/>
    </source>
</evidence>
<evidence type="ECO:0000256" key="11">
    <source>
        <dbReference type="ARBA" id="ARBA00038053"/>
    </source>
</evidence>
<proteinExistence type="inferred from homology"/>
<reference evidence="17 18" key="1">
    <citation type="submission" date="2017-07" db="EMBL/GenBank/DDBJ databases">
        <title>Mechanisms for carbon and nitrogen cycling indicate functional differentiation within the Candidate Phyla Radiation.</title>
        <authorList>
            <person name="Danczak R.E."/>
            <person name="Johnston M.D."/>
            <person name="Kenah C."/>
            <person name="Slattery M."/>
            <person name="Wrighton K.C."/>
            <person name="Wilkins M.J."/>
        </authorList>
    </citation>
    <scope>NUCLEOTIDE SEQUENCE [LARGE SCALE GENOMIC DNA]</scope>
    <source>
        <strain evidence="17">Gr01-1014_77</strain>
    </source>
</reference>
<comment type="catalytic activity">
    <reaction evidence="15">
        <text>[GlcNAc-(1-&gt;4)-Mur2Ac(oyl-L-Ala-gamma-D-Glu-L-Lys-D-Ala-D-Ala)](n)-di-trans,octa-cis-undecaprenyl diphosphate + beta-D-GlcNAc-(1-&gt;4)-Mur2Ac(oyl-L-Ala-gamma-D-Glu-L-Lys-D-Ala-D-Ala)-di-trans,octa-cis-undecaprenyl diphosphate = [GlcNAc-(1-&gt;4)-Mur2Ac(oyl-L-Ala-gamma-D-Glu-L-Lys-D-Ala-D-Ala)](n+1)-di-trans,octa-cis-undecaprenyl diphosphate + di-trans,octa-cis-undecaprenyl diphosphate + H(+)</text>
        <dbReference type="Rhea" id="RHEA:23708"/>
        <dbReference type="Rhea" id="RHEA-COMP:9602"/>
        <dbReference type="Rhea" id="RHEA-COMP:9603"/>
        <dbReference type="ChEBI" id="CHEBI:15378"/>
        <dbReference type="ChEBI" id="CHEBI:58405"/>
        <dbReference type="ChEBI" id="CHEBI:60033"/>
        <dbReference type="ChEBI" id="CHEBI:78435"/>
        <dbReference type="EC" id="2.4.99.28"/>
    </reaction>
</comment>
<dbReference type="GO" id="GO:0005886">
    <property type="term" value="C:plasma membrane"/>
    <property type="evidence" value="ECO:0007669"/>
    <property type="project" value="TreeGrafter"/>
</dbReference>
<evidence type="ECO:0000256" key="13">
    <source>
        <dbReference type="ARBA" id="ARBA00041418"/>
    </source>
</evidence>
<evidence type="ECO:0000256" key="4">
    <source>
        <dbReference type="ARBA" id="ARBA00022692"/>
    </source>
</evidence>
<dbReference type="EC" id="2.4.99.28" evidence="14"/>
<dbReference type="GO" id="GO:0008955">
    <property type="term" value="F:peptidoglycan glycosyltransferase activity"/>
    <property type="evidence" value="ECO:0007669"/>
    <property type="project" value="UniProtKB-EC"/>
</dbReference>
<keyword evidence="3" id="KW-0808">Transferase</keyword>
<comment type="subcellular location">
    <subcellularLocation>
        <location evidence="1">Membrane</location>
        <topology evidence="1">Multi-pass membrane protein</topology>
    </subcellularLocation>
</comment>
<keyword evidence="2" id="KW-0328">Glycosyltransferase</keyword>
<evidence type="ECO:0000256" key="6">
    <source>
        <dbReference type="ARBA" id="ARBA00022984"/>
    </source>
</evidence>
<comment type="similarity">
    <text evidence="11">Belongs to the SEDS family. FtsW subfamily.</text>
</comment>
<dbReference type="Proteomes" id="UP000319613">
    <property type="component" value="Unassembled WGS sequence"/>
</dbReference>
<keyword evidence="8 16" id="KW-0472">Membrane</keyword>
<dbReference type="GO" id="GO:0032153">
    <property type="term" value="C:cell division site"/>
    <property type="evidence" value="ECO:0007669"/>
    <property type="project" value="TreeGrafter"/>
</dbReference>
<keyword evidence="7 16" id="KW-1133">Transmembrane helix</keyword>
<sequence length="110" mass="12247">MAIVRNRIKQATVDYKLTAVVLILLGIGLVILYSASTVLSFSKFGNNTHYFFNQLTQGVLIGLLCMYVCSKIDYHRWQKLAPLLVFLSIVLLALVLVPGLGFKVGKLEQC</sequence>